<keyword evidence="3" id="KW-1185">Reference proteome</keyword>
<dbReference type="Proteomes" id="UP000006394">
    <property type="component" value="Chromosome"/>
</dbReference>
<protein>
    <recommendedName>
        <fullName evidence="1">Helix-turn-helix domain-containing protein</fullName>
    </recommendedName>
</protein>
<dbReference type="Pfam" id="PF12728">
    <property type="entry name" value="HTH_17"/>
    <property type="match status" value="1"/>
</dbReference>
<dbReference type="GeneID" id="66552694"/>
<dbReference type="KEGG" id="fps:FP0627"/>
<evidence type="ECO:0000313" key="2">
    <source>
        <dbReference type="EMBL" id="CAL42732.1"/>
    </source>
</evidence>
<dbReference type="OrthoDB" id="597977at2"/>
<dbReference type="HOGENOM" id="CLU_140176_0_1_10"/>
<organism evidence="2 3">
    <name type="scientific">Flavobacterium psychrophilum (strain ATCC 49511 / DSM 21280 / CIP 103535 / JIP02/86)</name>
    <dbReference type="NCBI Taxonomy" id="402612"/>
    <lineage>
        <taxon>Bacteria</taxon>
        <taxon>Pseudomonadati</taxon>
        <taxon>Bacteroidota</taxon>
        <taxon>Flavobacteriia</taxon>
        <taxon>Flavobacteriales</taxon>
        <taxon>Flavobacteriaceae</taxon>
        <taxon>Flavobacterium</taxon>
    </lineage>
</organism>
<dbReference type="EMBL" id="AM398681">
    <property type="protein sequence ID" value="CAL42732.1"/>
    <property type="molecule type" value="Genomic_DNA"/>
</dbReference>
<dbReference type="AlphaFoldDB" id="A6GXA9"/>
<proteinExistence type="predicted"/>
<accession>A6GXA9</accession>
<dbReference type="RefSeq" id="WP_011962788.1">
    <property type="nucleotide sequence ID" value="NC_009613.3"/>
</dbReference>
<dbReference type="InterPro" id="IPR041657">
    <property type="entry name" value="HTH_17"/>
</dbReference>
<evidence type="ECO:0000259" key="1">
    <source>
        <dbReference type="Pfam" id="PF12728"/>
    </source>
</evidence>
<feature type="domain" description="Helix-turn-helix" evidence="1">
    <location>
        <begin position="43"/>
        <end position="90"/>
    </location>
</feature>
<dbReference type="InterPro" id="IPR009061">
    <property type="entry name" value="DNA-bd_dom_put_sf"/>
</dbReference>
<name>A6GXA9_FLAPJ</name>
<dbReference type="EnsemblBacteria" id="CAL42732">
    <property type="protein sequence ID" value="CAL42732"/>
    <property type="gene ID" value="FP0627"/>
</dbReference>
<sequence length="111" mass="13068">MTKIITPTFEQLPTAFAELQTSFERVENLLLQKETPQPEDEIFDVNEVVSFTGFSKPTIYGYCQKREIPHYKKGGKTFFFKSEIIKWLKEDKQKTLKELNEEADVYLNPKK</sequence>
<evidence type="ECO:0000313" key="3">
    <source>
        <dbReference type="Proteomes" id="UP000006394"/>
    </source>
</evidence>
<dbReference type="STRING" id="402612.FP0627"/>
<dbReference type="PATRIC" id="fig|402612.5.peg.643"/>
<dbReference type="SUPFAM" id="SSF46955">
    <property type="entry name" value="Putative DNA-binding domain"/>
    <property type="match status" value="1"/>
</dbReference>
<gene>
    <name evidence="2" type="ordered locus">FP0627</name>
</gene>
<reference evidence="2 3" key="1">
    <citation type="journal article" date="2007" name="Nat. Biotechnol.">
        <title>Complete genome sequence of the fish pathogen Flavobacterium psychrophilum.</title>
        <authorList>
            <person name="Duchaud E."/>
            <person name="Boussaha M."/>
            <person name="Loux V."/>
            <person name="Bernardet J.F."/>
            <person name="Michel C."/>
            <person name="Kerouault B."/>
            <person name="Mondot S."/>
            <person name="Nicolas P."/>
            <person name="Bossy R."/>
            <person name="Caron C."/>
            <person name="Bessieres P."/>
            <person name="Gibrat J.F."/>
            <person name="Claverol S."/>
            <person name="Dumetz F."/>
            <person name="Le Henaff M."/>
            <person name="Benmansour A."/>
        </authorList>
    </citation>
    <scope>NUCLEOTIDE SEQUENCE [LARGE SCALE GENOMIC DNA]</scope>
    <source>
        <strain evidence="3">ATCC 49511 / DSM 21280 / CIP 103535 / JIP02/86</strain>
    </source>
</reference>
<dbReference type="eggNOG" id="COG3311">
    <property type="taxonomic scope" value="Bacteria"/>
</dbReference>